<dbReference type="InterPro" id="IPR001736">
    <property type="entry name" value="PLipase_D/transphosphatidylase"/>
</dbReference>
<dbReference type="GO" id="GO:0032049">
    <property type="term" value="P:cardiolipin biosynthetic process"/>
    <property type="evidence" value="ECO:0007669"/>
    <property type="project" value="UniProtKB-ARBA"/>
</dbReference>
<evidence type="ECO:0000313" key="3">
    <source>
        <dbReference type="Proteomes" id="UP000093173"/>
    </source>
</evidence>
<dbReference type="Pfam" id="PF13091">
    <property type="entry name" value="PLDc_2"/>
    <property type="match status" value="2"/>
</dbReference>
<sequence>MAVLQHIRVTLFFVATLTGCASLPEKVSHSTVQVVSPQSSTLSQMSDVYQLAQPNIGMSAVSVLDTGWDALAHRLALIETAEHSIDIQYYIWNSDVSGRYLASRLVAAAERGVKVRLMLDDINLNEREDLLTTLDSHPDIEIRIYNPAPSRGGVTKMVSVLGDFSRLNRRMHNKSFTVDGALSIVGGRNIGDEYFDLSDDINFRDRDALVMGAVVADIEDSFAQYWNSDWSYPVNLLGGEATVDFAELNDSKDLAELTGFGEIEVPLYSDYPALPEGNSKPDDNPEGNKAAKTLLNETMEQMSWVKAQYVSDRPVPVDETNTNQPKATARFMAQLAEQSEHEILLESAYLIFDESQLKTSQMLTSQGVVIKALTNSMASNDLLTNHSGYAGRRLDILESGVQLYELKPDSTLCEMSTRDSSKCAPSAPYGLHTKSAVFDRKIATIGSFNFNLRSTYLNTESLLVIDNKDLAKRLAEAMDQTMNEDHSWRVNLESGEVRWHSGSESWDSEPETGRWERVKSRFLQLLPIEKYL</sequence>
<keyword evidence="3" id="KW-1185">Reference proteome</keyword>
<dbReference type="RefSeq" id="WP_017041348.1">
    <property type="nucleotide sequence ID" value="NZ_JBNGCH010000316.1"/>
</dbReference>
<proteinExistence type="predicted"/>
<dbReference type="AlphaFoldDB" id="A0A1B9R177"/>
<feature type="domain" description="PLD phosphodiesterase" evidence="1">
    <location>
        <begin position="167"/>
        <end position="194"/>
    </location>
</feature>
<evidence type="ECO:0000313" key="2">
    <source>
        <dbReference type="EMBL" id="OCH78047.1"/>
    </source>
</evidence>
<accession>A0A1B9R177</accession>
<dbReference type="InterPro" id="IPR025202">
    <property type="entry name" value="PLD-like_dom"/>
</dbReference>
<dbReference type="GO" id="GO:0016787">
    <property type="term" value="F:hydrolase activity"/>
    <property type="evidence" value="ECO:0007669"/>
    <property type="project" value="UniProtKB-KW"/>
</dbReference>
<gene>
    <name evidence="2" type="ORF">A6E14_06345</name>
</gene>
<dbReference type="CDD" id="cd09113">
    <property type="entry name" value="PLDc_ymdC_like_2"/>
    <property type="match status" value="1"/>
</dbReference>
<dbReference type="EMBL" id="MAJZ01000316">
    <property type="protein sequence ID" value="OCH78047.1"/>
    <property type="molecule type" value="Genomic_DNA"/>
</dbReference>
<protein>
    <submittedName>
        <fullName evidence="2">Hydrolase</fullName>
    </submittedName>
</protein>
<dbReference type="Gene3D" id="3.30.870.10">
    <property type="entry name" value="Endonuclease Chain A"/>
    <property type="match status" value="2"/>
</dbReference>
<name>A0A1B9R177_9VIBR</name>
<dbReference type="CDD" id="cd09111">
    <property type="entry name" value="PLDc_ymdC_like_1"/>
    <property type="match status" value="1"/>
</dbReference>
<dbReference type="PROSITE" id="PS50035">
    <property type="entry name" value="PLD"/>
    <property type="match status" value="2"/>
</dbReference>
<dbReference type="PANTHER" id="PTHR21248:SF12">
    <property type="entry name" value="CARDIOLIPIN SYNTHASE C"/>
    <property type="match status" value="1"/>
</dbReference>
<dbReference type="Proteomes" id="UP000093173">
    <property type="component" value="Unassembled WGS sequence"/>
</dbReference>
<keyword evidence="2" id="KW-0378">Hydrolase</keyword>
<evidence type="ECO:0000259" key="1">
    <source>
        <dbReference type="PROSITE" id="PS50035"/>
    </source>
</evidence>
<comment type="caution">
    <text evidence="2">The sequence shown here is derived from an EMBL/GenBank/DDBJ whole genome shotgun (WGS) entry which is preliminary data.</text>
</comment>
<organism evidence="2 3">
    <name type="scientific">Vibrio genomosp. F10</name>
    <dbReference type="NCBI Taxonomy" id="723171"/>
    <lineage>
        <taxon>Bacteria</taxon>
        <taxon>Pseudomonadati</taxon>
        <taxon>Pseudomonadota</taxon>
        <taxon>Gammaproteobacteria</taxon>
        <taxon>Vibrionales</taxon>
        <taxon>Vibrionaceae</taxon>
        <taxon>Vibrio</taxon>
    </lineage>
</organism>
<reference evidence="3" key="1">
    <citation type="submission" date="2016-06" db="EMBL/GenBank/DDBJ databases">
        <authorList>
            <person name="Hehemann J.-H."/>
            <person name="Arevalo P."/>
            <person name="Datta M.S."/>
            <person name="Polz M.F."/>
        </authorList>
    </citation>
    <scope>NUCLEOTIDE SEQUENCE [LARGE SCALE GENOMIC DNA]</scope>
    <source>
        <strain evidence="3">9CSC122</strain>
    </source>
</reference>
<dbReference type="PANTHER" id="PTHR21248">
    <property type="entry name" value="CARDIOLIPIN SYNTHASE"/>
    <property type="match status" value="1"/>
</dbReference>
<dbReference type="SUPFAM" id="SSF56024">
    <property type="entry name" value="Phospholipase D/nuclease"/>
    <property type="match status" value="2"/>
</dbReference>
<feature type="domain" description="PLD phosphodiesterase" evidence="1">
    <location>
        <begin position="427"/>
        <end position="454"/>
    </location>
</feature>
<dbReference type="GO" id="GO:0030572">
    <property type="term" value="F:phosphatidyltransferase activity"/>
    <property type="evidence" value="ECO:0007669"/>
    <property type="project" value="UniProtKB-ARBA"/>
</dbReference>
<dbReference type="SMART" id="SM00155">
    <property type="entry name" value="PLDc"/>
    <property type="match status" value="2"/>
</dbReference>